<evidence type="ECO:0000256" key="1">
    <source>
        <dbReference type="ARBA" id="ARBA00006712"/>
    </source>
</evidence>
<dbReference type="InterPro" id="IPR007206">
    <property type="entry name" value="Protein_HGH1_C"/>
</dbReference>
<dbReference type="InterPro" id="IPR011989">
    <property type="entry name" value="ARM-like"/>
</dbReference>
<evidence type="ECO:0000256" key="3">
    <source>
        <dbReference type="SAM" id="MobiDB-lite"/>
    </source>
</evidence>
<dbReference type="OrthoDB" id="338814at2759"/>
<keyword evidence="7" id="KW-1185">Reference proteome</keyword>
<evidence type="ECO:0000259" key="4">
    <source>
        <dbReference type="Pfam" id="PF04063"/>
    </source>
</evidence>
<dbReference type="InterPro" id="IPR039717">
    <property type="entry name" value="Hgh1"/>
</dbReference>
<dbReference type="PANTHER" id="PTHR13387:SF9">
    <property type="entry name" value="PROTEIN HGH1 HOMOLOG"/>
    <property type="match status" value="1"/>
</dbReference>
<evidence type="ECO:0000256" key="2">
    <source>
        <dbReference type="ARBA" id="ARBA00014076"/>
    </source>
</evidence>
<name>A0A1D1VRV3_RAMVA</name>
<gene>
    <name evidence="6" type="primary">RvY_13982-1</name>
    <name evidence="6" type="synonym">RvY_13982.1</name>
    <name evidence="6" type="ORF">RvY_13982</name>
</gene>
<accession>A0A1D1VRV3</accession>
<sequence length="387" mass="43758">MSLLPMSTSEASPMEPSKAKAESDTLEELVGLLKSLAPKHPLVAVALKSLATATCSTSTLTAVASHLPIATQLLQMLNLDDETPINLSNQQCLLQIIINYSSADRWSEAVFQLTREKMCCLLVHHSDKALLKNYALLDKVFAVLSNLTRKQLDALAVYRPIPEEDLRKFIAMFDSANCDPTKPQLQFFPSLLVNLSALSEFRRLVMDKQRLVLQRLLPFMDMKFSLAVRGAVMRLVRNCVFDPDDHQWLLGPDVSLLAHLLLPLAGPEDFDEEENHKLPIDLQYLPAEKQREPDADLRITLLEALLQLCCTEYGRSFLRDNGAYYILRELHEWEKNAAARIACENVVDPLISDEPDQAHLKDLKQIDIPQDLARKFEDMKRQLAEDS</sequence>
<dbReference type="Pfam" id="PF04063">
    <property type="entry name" value="DUF383"/>
    <property type="match status" value="1"/>
</dbReference>
<dbReference type="Pfam" id="PF04064">
    <property type="entry name" value="DUF384"/>
    <property type="match status" value="1"/>
</dbReference>
<protein>
    <recommendedName>
        <fullName evidence="2">Protein HGH1 homolog</fullName>
    </recommendedName>
</protein>
<comment type="similarity">
    <text evidence="1">Belongs to the HGH1 family.</text>
</comment>
<dbReference type="InterPro" id="IPR007205">
    <property type="entry name" value="Protein_HGH1_N"/>
</dbReference>
<dbReference type="SUPFAM" id="SSF48371">
    <property type="entry name" value="ARM repeat"/>
    <property type="match status" value="1"/>
</dbReference>
<dbReference type="InterPro" id="IPR016024">
    <property type="entry name" value="ARM-type_fold"/>
</dbReference>
<evidence type="ECO:0000259" key="5">
    <source>
        <dbReference type="Pfam" id="PF04064"/>
    </source>
</evidence>
<dbReference type="Gene3D" id="1.25.10.10">
    <property type="entry name" value="Leucine-rich Repeat Variant"/>
    <property type="match status" value="1"/>
</dbReference>
<feature type="domain" description="Protein HGH1 C-terminal" evidence="5">
    <location>
        <begin position="304"/>
        <end position="357"/>
    </location>
</feature>
<organism evidence="6 7">
    <name type="scientific">Ramazzottius varieornatus</name>
    <name type="common">Water bear</name>
    <name type="synonym">Tardigrade</name>
    <dbReference type="NCBI Taxonomy" id="947166"/>
    <lineage>
        <taxon>Eukaryota</taxon>
        <taxon>Metazoa</taxon>
        <taxon>Ecdysozoa</taxon>
        <taxon>Tardigrada</taxon>
        <taxon>Eutardigrada</taxon>
        <taxon>Parachela</taxon>
        <taxon>Hypsibioidea</taxon>
        <taxon>Ramazzottiidae</taxon>
        <taxon>Ramazzottius</taxon>
    </lineage>
</organism>
<dbReference type="STRING" id="947166.A0A1D1VRV3"/>
<feature type="compositionally biased region" description="Polar residues" evidence="3">
    <location>
        <begin position="1"/>
        <end position="11"/>
    </location>
</feature>
<dbReference type="AlphaFoldDB" id="A0A1D1VRV3"/>
<reference evidence="6 7" key="1">
    <citation type="journal article" date="2016" name="Nat. Commun.">
        <title>Extremotolerant tardigrade genome and improved radiotolerance of human cultured cells by tardigrade-unique protein.</title>
        <authorList>
            <person name="Hashimoto T."/>
            <person name="Horikawa D.D."/>
            <person name="Saito Y."/>
            <person name="Kuwahara H."/>
            <person name="Kozuka-Hata H."/>
            <person name="Shin-I T."/>
            <person name="Minakuchi Y."/>
            <person name="Ohishi K."/>
            <person name="Motoyama A."/>
            <person name="Aizu T."/>
            <person name="Enomoto A."/>
            <person name="Kondo K."/>
            <person name="Tanaka S."/>
            <person name="Hara Y."/>
            <person name="Koshikawa S."/>
            <person name="Sagara H."/>
            <person name="Miura T."/>
            <person name="Yokobori S."/>
            <person name="Miyagawa K."/>
            <person name="Suzuki Y."/>
            <person name="Kubo T."/>
            <person name="Oyama M."/>
            <person name="Kohara Y."/>
            <person name="Fujiyama A."/>
            <person name="Arakawa K."/>
            <person name="Katayama T."/>
            <person name="Toyoda A."/>
            <person name="Kunieda T."/>
        </authorList>
    </citation>
    <scope>NUCLEOTIDE SEQUENCE [LARGE SCALE GENOMIC DNA]</scope>
    <source>
        <strain evidence="6 7">YOKOZUNA-1</strain>
    </source>
</reference>
<feature type="region of interest" description="Disordered" evidence="3">
    <location>
        <begin position="1"/>
        <end position="21"/>
    </location>
</feature>
<dbReference type="EMBL" id="BDGG01000009">
    <property type="protein sequence ID" value="GAV03586.1"/>
    <property type="molecule type" value="Genomic_DNA"/>
</dbReference>
<feature type="domain" description="Protein HGH1 N-terminal" evidence="4">
    <location>
        <begin position="133"/>
        <end position="298"/>
    </location>
</feature>
<proteinExistence type="inferred from homology"/>
<evidence type="ECO:0000313" key="7">
    <source>
        <dbReference type="Proteomes" id="UP000186922"/>
    </source>
</evidence>
<dbReference type="PANTHER" id="PTHR13387">
    <property type="entry name" value="PROTEIN HGH1 HOMOLOG"/>
    <property type="match status" value="1"/>
</dbReference>
<comment type="caution">
    <text evidence="6">The sequence shown here is derived from an EMBL/GenBank/DDBJ whole genome shotgun (WGS) entry which is preliminary data.</text>
</comment>
<dbReference type="Proteomes" id="UP000186922">
    <property type="component" value="Unassembled WGS sequence"/>
</dbReference>
<evidence type="ECO:0000313" key="6">
    <source>
        <dbReference type="EMBL" id="GAV03586.1"/>
    </source>
</evidence>